<protein>
    <recommendedName>
        <fullName evidence="9">SET domain-containing protein</fullName>
    </recommendedName>
</protein>
<dbReference type="GO" id="GO:0008168">
    <property type="term" value="F:methyltransferase activity"/>
    <property type="evidence" value="ECO:0007669"/>
    <property type="project" value="UniProtKB-KW"/>
</dbReference>
<feature type="non-terminal residue" evidence="10">
    <location>
        <position position="808"/>
    </location>
</feature>
<sequence>QSNTPSSNDTSRERSKDKGGDEPRSSASNDGSDGAFREGPANLDVMPSHTTRSSYSSSEALRERSQNPRGDERRQIRMSTAKSTVDPNMEYSDRSSPSSSSNGGAARESPTAAYGEVVNTKHDAPRATAKSTMDPNMEESYHSSPSSALRPTTATPPTDERKEEEEEEGSTSAVSQQSTSRKRDASSRSSSKASVGMPSGSRGRRRRNGVVAGAIAVPSNSTPSRDGRGGGVKRAATTPRSDKHPSGVKRARLSIGRGGTSQNTPSSRNVNENKKKRKEEDGWRMQKELGMHYPGKVYRLKPRREVKEKEQNDYVHEFRAGQGEDDNTWNERAEKMREAAEYTDRPELFEYEMDFVVGSISFDWKIDDLKAPLDIAVKYAGFPIAEWTQYKKAHKLTENKHLQEFRYRVKVLQKVQKRMREECTGRGQDFDVIYPAVFLPMGTETYATDPECRKRTTLRAREASINEILSTAGLPPIWIEDWTGEDYDALQDSIMRFDFTNFVHMSKRVKRASEKARLAPTITHRCKYVCPCAVEGAGGICNCLNTHSESAMEMAAVECDDECKCDEEKCGNRDVQIGRQKPILIIRHPKKQWTARAIETYEKDEFVTEYTGEMITTVENKGEDQTYSVDLVDSWIDTTKKLNEKERDRKAKKRNYKGKLRKVDWGKGYWHRTLVSTARDMGNEGRFFSHACVPNMHIAIRYVERTDYAFSRLAFYTQKSVEIGDELTWNYHKNKEKEVNKTKRRFHSSLIPECDCGHVDCMIKPASELSSNDGRKEEKEKEDLCMDDSFSSESGDEKETREQQNKSR</sequence>
<organism evidence="10 11">
    <name type="scientific">Pristionchus fissidentatus</name>
    <dbReference type="NCBI Taxonomy" id="1538716"/>
    <lineage>
        <taxon>Eukaryota</taxon>
        <taxon>Metazoa</taxon>
        <taxon>Ecdysozoa</taxon>
        <taxon>Nematoda</taxon>
        <taxon>Chromadorea</taxon>
        <taxon>Rhabditida</taxon>
        <taxon>Rhabditina</taxon>
        <taxon>Diplogasteromorpha</taxon>
        <taxon>Diplogasteroidea</taxon>
        <taxon>Neodiplogasteridae</taxon>
        <taxon>Pristionchus</taxon>
    </lineage>
</organism>
<dbReference type="Proteomes" id="UP001432322">
    <property type="component" value="Unassembled WGS sequence"/>
</dbReference>
<feature type="compositionally biased region" description="Polar residues" evidence="8">
    <location>
        <begin position="142"/>
        <end position="156"/>
    </location>
</feature>
<keyword evidence="4" id="KW-0808">Transferase</keyword>
<feature type="compositionally biased region" description="Basic and acidic residues" evidence="8">
    <location>
        <begin position="773"/>
        <end position="784"/>
    </location>
</feature>
<dbReference type="InterPro" id="IPR001214">
    <property type="entry name" value="SET_dom"/>
</dbReference>
<evidence type="ECO:0000256" key="6">
    <source>
        <dbReference type="ARBA" id="ARBA00022723"/>
    </source>
</evidence>
<dbReference type="Pfam" id="PF00856">
    <property type="entry name" value="SET"/>
    <property type="match status" value="1"/>
</dbReference>
<dbReference type="PROSITE" id="PS50280">
    <property type="entry name" value="SET"/>
    <property type="match status" value="1"/>
</dbReference>
<feature type="compositionally biased region" description="Basic and acidic residues" evidence="8">
    <location>
        <begin position="10"/>
        <end position="24"/>
    </location>
</feature>
<dbReference type="GO" id="GO:0005694">
    <property type="term" value="C:chromosome"/>
    <property type="evidence" value="ECO:0007669"/>
    <property type="project" value="UniProtKB-SubCell"/>
</dbReference>
<feature type="non-terminal residue" evidence="10">
    <location>
        <position position="1"/>
    </location>
</feature>
<dbReference type="InterPro" id="IPR050973">
    <property type="entry name" value="H3K9_Histone-Lys_N-MTase"/>
</dbReference>
<name>A0AAV5WCQ1_9BILA</name>
<dbReference type="GO" id="GO:0032259">
    <property type="term" value="P:methylation"/>
    <property type="evidence" value="ECO:0007669"/>
    <property type="project" value="UniProtKB-KW"/>
</dbReference>
<evidence type="ECO:0000256" key="7">
    <source>
        <dbReference type="ARBA" id="ARBA00022833"/>
    </source>
</evidence>
<feature type="domain" description="SET" evidence="9">
    <location>
        <begin position="581"/>
        <end position="732"/>
    </location>
</feature>
<feature type="compositionally biased region" description="Polar residues" evidence="8">
    <location>
        <begin position="77"/>
        <end position="86"/>
    </location>
</feature>
<evidence type="ECO:0000256" key="1">
    <source>
        <dbReference type="ARBA" id="ARBA00004286"/>
    </source>
</evidence>
<feature type="compositionally biased region" description="Low complexity" evidence="8">
    <location>
        <begin position="187"/>
        <end position="201"/>
    </location>
</feature>
<feature type="region of interest" description="Disordered" evidence="8">
    <location>
        <begin position="1"/>
        <end position="283"/>
    </location>
</feature>
<dbReference type="SMART" id="SM00317">
    <property type="entry name" value="SET"/>
    <property type="match status" value="1"/>
</dbReference>
<keyword evidence="11" id="KW-1185">Reference proteome</keyword>
<proteinExistence type="predicted"/>
<evidence type="ECO:0000256" key="8">
    <source>
        <dbReference type="SAM" id="MobiDB-lite"/>
    </source>
</evidence>
<reference evidence="10" key="1">
    <citation type="submission" date="2023-10" db="EMBL/GenBank/DDBJ databases">
        <title>Genome assembly of Pristionchus species.</title>
        <authorList>
            <person name="Yoshida K."/>
            <person name="Sommer R.J."/>
        </authorList>
    </citation>
    <scope>NUCLEOTIDE SEQUENCE</scope>
    <source>
        <strain evidence="10">RS5133</strain>
    </source>
</reference>
<comment type="subcellular location">
    <subcellularLocation>
        <location evidence="1">Chromosome</location>
    </subcellularLocation>
</comment>
<evidence type="ECO:0000313" key="11">
    <source>
        <dbReference type="Proteomes" id="UP001432322"/>
    </source>
</evidence>
<keyword evidence="5" id="KW-0949">S-adenosyl-L-methionine</keyword>
<feature type="compositionally biased region" description="Basic and acidic residues" evidence="8">
    <location>
        <begin position="795"/>
        <end position="808"/>
    </location>
</feature>
<evidence type="ECO:0000256" key="5">
    <source>
        <dbReference type="ARBA" id="ARBA00022691"/>
    </source>
</evidence>
<evidence type="ECO:0000256" key="3">
    <source>
        <dbReference type="ARBA" id="ARBA00022603"/>
    </source>
</evidence>
<dbReference type="AlphaFoldDB" id="A0AAV5WCQ1"/>
<evidence type="ECO:0000313" key="10">
    <source>
        <dbReference type="EMBL" id="GMT27762.1"/>
    </source>
</evidence>
<comment type="caution">
    <text evidence="10">The sequence shown here is derived from an EMBL/GenBank/DDBJ whole genome shotgun (WGS) entry which is preliminary data.</text>
</comment>
<accession>A0AAV5WCQ1</accession>
<keyword evidence="3" id="KW-0489">Methyltransferase</keyword>
<dbReference type="EMBL" id="BTSY01000005">
    <property type="protein sequence ID" value="GMT27762.1"/>
    <property type="molecule type" value="Genomic_DNA"/>
</dbReference>
<evidence type="ECO:0000256" key="2">
    <source>
        <dbReference type="ARBA" id="ARBA00022454"/>
    </source>
</evidence>
<feature type="compositionally biased region" description="Low complexity" evidence="8">
    <location>
        <begin position="48"/>
        <end position="59"/>
    </location>
</feature>
<dbReference type="PANTHER" id="PTHR46223">
    <property type="entry name" value="HISTONE-LYSINE N-METHYLTRANSFERASE SUV39H"/>
    <property type="match status" value="1"/>
</dbReference>
<feature type="compositionally biased region" description="Basic and acidic residues" evidence="8">
    <location>
        <begin position="60"/>
        <end position="75"/>
    </location>
</feature>
<keyword evidence="2" id="KW-0158">Chromosome</keyword>
<dbReference type="InterPro" id="IPR046341">
    <property type="entry name" value="SET_dom_sf"/>
</dbReference>
<keyword evidence="7" id="KW-0862">Zinc</keyword>
<gene>
    <name evidence="10" type="ORF">PFISCL1PPCAC_19059</name>
</gene>
<feature type="region of interest" description="Disordered" evidence="8">
    <location>
        <begin position="767"/>
        <end position="808"/>
    </location>
</feature>
<dbReference type="Gene3D" id="2.170.270.10">
    <property type="entry name" value="SET domain"/>
    <property type="match status" value="1"/>
</dbReference>
<dbReference type="GO" id="GO:0046872">
    <property type="term" value="F:metal ion binding"/>
    <property type="evidence" value="ECO:0007669"/>
    <property type="project" value="UniProtKB-KW"/>
</dbReference>
<evidence type="ECO:0000259" key="9">
    <source>
        <dbReference type="PROSITE" id="PS50280"/>
    </source>
</evidence>
<dbReference type="PANTHER" id="PTHR46223:SF3">
    <property type="entry name" value="HISTONE-LYSINE N-METHYLTRANSFERASE SET-23"/>
    <property type="match status" value="1"/>
</dbReference>
<dbReference type="SUPFAM" id="SSF82199">
    <property type="entry name" value="SET domain"/>
    <property type="match status" value="1"/>
</dbReference>
<keyword evidence="6" id="KW-0479">Metal-binding</keyword>
<evidence type="ECO:0000256" key="4">
    <source>
        <dbReference type="ARBA" id="ARBA00022679"/>
    </source>
</evidence>